<organism evidence="1 2">
    <name type="scientific">Amycolatopsis alba DSM 44262</name>
    <dbReference type="NCBI Taxonomy" id="1125972"/>
    <lineage>
        <taxon>Bacteria</taxon>
        <taxon>Bacillati</taxon>
        <taxon>Actinomycetota</taxon>
        <taxon>Actinomycetes</taxon>
        <taxon>Pseudonocardiales</taxon>
        <taxon>Pseudonocardiaceae</taxon>
        <taxon>Amycolatopsis</taxon>
    </lineage>
</organism>
<sequence>MEHVRGELTDPFGLVLSELPREPGGSECVLSAVVRLVEPDTLDLQRLVSERFSSRCAGCKWRSMQIHVGRPRSCDHWPTMITAVARRPRSTKVHSQREHTQTSSTLTTIEAILFDRTPNLLITSNHLFVDGLFPAHD</sequence>
<name>A0A229R800_AMYAL</name>
<proteinExistence type="predicted"/>
<reference evidence="1 2" key="1">
    <citation type="submission" date="2017-07" db="EMBL/GenBank/DDBJ databases">
        <title>Amycolatopsis alba DSM 44262 Genome sequencing and assembly.</title>
        <authorList>
            <person name="Kaur N."/>
            <person name="Mayilraj S."/>
        </authorList>
    </citation>
    <scope>NUCLEOTIDE SEQUENCE [LARGE SCALE GENOMIC DNA]</scope>
    <source>
        <strain evidence="1 2">DSM 44262</strain>
    </source>
</reference>
<comment type="caution">
    <text evidence="1">The sequence shown here is derived from an EMBL/GenBank/DDBJ whole genome shotgun (WGS) entry which is preliminary data.</text>
</comment>
<evidence type="ECO:0000313" key="2">
    <source>
        <dbReference type="Proteomes" id="UP000215563"/>
    </source>
</evidence>
<protein>
    <submittedName>
        <fullName evidence="1">Uncharacterized protein</fullName>
    </submittedName>
</protein>
<accession>A0A229R800</accession>
<dbReference type="EMBL" id="NMQU01000179">
    <property type="protein sequence ID" value="OXM42793.1"/>
    <property type="molecule type" value="Genomic_DNA"/>
</dbReference>
<dbReference type="Proteomes" id="UP000215563">
    <property type="component" value="Unassembled WGS sequence"/>
</dbReference>
<gene>
    <name evidence="1" type="ORF">CFP75_41360</name>
</gene>
<keyword evidence="2" id="KW-1185">Reference proteome</keyword>
<dbReference type="AlphaFoldDB" id="A0A229R800"/>
<evidence type="ECO:0000313" key="1">
    <source>
        <dbReference type="EMBL" id="OXM42793.1"/>
    </source>
</evidence>